<dbReference type="EMBL" id="CP067016">
    <property type="protein sequence ID" value="QQN55529.1"/>
    <property type="molecule type" value="Genomic_DNA"/>
</dbReference>
<evidence type="ECO:0000313" key="2">
    <source>
        <dbReference type="Proteomes" id="UP000595871"/>
    </source>
</evidence>
<name>A0A7T7USX5_9FIRM</name>
<gene>
    <name evidence="1" type="ORF">I6H46_06330</name>
</gene>
<accession>A0A7T7USX5</accession>
<proteinExistence type="predicted"/>
<evidence type="ECO:0008006" key="3">
    <source>
        <dbReference type="Google" id="ProtNLM"/>
    </source>
</evidence>
<keyword evidence="2" id="KW-1185">Reference proteome</keyword>
<organism evidence="1 2">
    <name type="scientific">Anaerococcus obesiensis</name>
    <dbReference type="NCBI Taxonomy" id="1287640"/>
    <lineage>
        <taxon>Bacteria</taxon>
        <taxon>Bacillati</taxon>
        <taxon>Bacillota</taxon>
        <taxon>Tissierellia</taxon>
        <taxon>Tissierellales</taxon>
        <taxon>Peptoniphilaceae</taxon>
        <taxon>Anaerococcus</taxon>
    </lineage>
</organism>
<reference evidence="1 2" key="1">
    <citation type="submission" date="2020-12" db="EMBL/GenBank/DDBJ databases">
        <title>FDA dAtabase for Regulatory Grade micrObial Sequences (FDA-ARGOS): Supporting development and validation of Infectious Disease Dx tests.</title>
        <authorList>
            <person name="Sproer C."/>
            <person name="Gronow S."/>
            <person name="Severitt S."/>
            <person name="Schroder I."/>
            <person name="Tallon L."/>
            <person name="Sadzewicz L."/>
            <person name="Zhao X."/>
            <person name="Boylan J."/>
            <person name="Ott S."/>
            <person name="Bowen H."/>
            <person name="Vavikolanu K."/>
            <person name="Mehta A."/>
            <person name="Aluvathingal J."/>
            <person name="Nadendla S."/>
            <person name="Lowell S."/>
            <person name="Myers T."/>
            <person name="Yan Y."/>
            <person name="Sichtig H."/>
        </authorList>
    </citation>
    <scope>NUCLEOTIDE SEQUENCE [LARGE SCALE GENOMIC DNA]</scope>
    <source>
        <strain evidence="1 2">FDAARGOS_989</strain>
    </source>
</reference>
<dbReference type="Proteomes" id="UP000595871">
    <property type="component" value="Chromosome"/>
</dbReference>
<protein>
    <recommendedName>
        <fullName evidence="3">Condensation domain-containing protein</fullName>
    </recommendedName>
</protein>
<dbReference type="SUPFAM" id="SSF52777">
    <property type="entry name" value="CoA-dependent acyltransferases"/>
    <property type="match status" value="1"/>
</dbReference>
<sequence>MNLRIYKELAFNKRLLDEAEKYWNKMIKTLPKAPNLRTKMPINDLEEYNFKRKEYRFSKEQTDNLIHYSKLRGVTLSAILITIYMKVLSDLIETDELTITTTLFGKLPVVKMQMNCWENLQI</sequence>
<evidence type="ECO:0000313" key="1">
    <source>
        <dbReference type="EMBL" id="QQN55529.1"/>
    </source>
</evidence>
<dbReference type="AlphaFoldDB" id="A0A7T7USX5"/>
<dbReference type="RefSeq" id="WP_200225647.1">
    <property type="nucleotide sequence ID" value="NZ_CP067016.1"/>
</dbReference>
<dbReference type="KEGG" id="aob:I6H46_06330"/>
<dbReference type="Gene3D" id="3.30.559.30">
    <property type="entry name" value="Nonribosomal peptide synthetase, condensation domain"/>
    <property type="match status" value="1"/>
</dbReference>